<dbReference type="Proteomes" id="UP001516662">
    <property type="component" value="Unassembled WGS sequence"/>
</dbReference>
<proteinExistence type="predicted"/>
<sequence>MKKEYVYPALIFLLAITIISVMRAQEIKDDFRQLQVANEKFVEQVSTLEMEIEKHSSSSEKLEKENNRLTEEISKLEEENETIKTSVNYQDFHEAVSTVESYKVAKTFEEAREYLLFANGLGYTKSDDGCPCEISFNGRGFKWFPNAVQELKEFSIEGDKIYLTYNTSEDIKRNYKFILAKGEYLDQLGKWRIKLITID</sequence>
<comment type="caution">
    <text evidence="2">The sequence shown here is derived from an EMBL/GenBank/DDBJ whole genome shotgun (WGS) entry which is preliminary data.</text>
</comment>
<keyword evidence="1" id="KW-0175">Coiled coil</keyword>
<evidence type="ECO:0000313" key="2">
    <source>
        <dbReference type="EMBL" id="MBE4910085.1"/>
    </source>
</evidence>
<evidence type="ECO:0000256" key="1">
    <source>
        <dbReference type="SAM" id="Coils"/>
    </source>
</evidence>
<accession>A0ABR9QNK3</accession>
<gene>
    <name evidence="2" type="ORF">IMZ08_18780</name>
</gene>
<dbReference type="RefSeq" id="WP_193539294.1">
    <property type="nucleotide sequence ID" value="NZ_JADCLJ010000024.1"/>
</dbReference>
<dbReference type="EMBL" id="JADCLJ010000024">
    <property type="protein sequence ID" value="MBE4910085.1"/>
    <property type="molecule type" value="Genomic_DNA"/>
</dbReference>
<protein>
    <submittedName>
        <fullName evidence="2">Uncharacterized protein</fullName>
    </submittedName>
</protein>
<feature type="coiled-coil region" evidence="1">
    <location>
        <begin position="45"/>
        <end position="86"/>
    </location>
</feature>
<keyword evidence="3" id="KW-1185">Reference proteome</keyword>
<evidence type="ECO:0000313" key="3">
    <source>
        <dbReference type="Proteomes" id="UP001516662"/>
    </source>
</evidence>
<organism evidence="2 3">
    <name type="scientific">Litchfieldia luteola</name>
    <dbReference type="NCBI Taxonomy" id="682179"/>
    <lineage>
        <taxon>Bacteria</taxon>
        <taxon>Bacillati</taxon>
        <taxon>Bacillota</taxon>
        <taxon>Bacilli</taxon>
        <taxon>Bacillales</taxon>
        <taxon>Bacillaceae</taxon>
        <taxon>Litchfieldia</taxon>
    </lineage>
</organism>
<name>A0ABR9QNK3_9BACI</name>
<reference evidence="2 3" key="1">
    <citation type="submission" date="2020-10" db="EMBL/GenBank/DDBJ databases">
        <title>Bacillus sp. HD4P25, an endophyte from a halophyte.</title>
        <authorList>
            <person name="Sun J.-Q."/>
        </authorList>
    </citation>
    <scope>NUCLEOTIDE SEQUENCE [LARGE SCALE GENOMIC DNA]</scope>
    <source>
        <strain evidence="2 3">YIM 93174</strain>
    </source>
</reference>